<protein>
    <submittedName>
        <fullName evidence="1">Uncharacterized protein</fullName>
    </submittedName>
</protein>
<name>A0A0F8X324_9ZZZZ</name>
<proteinExistence type="predicted"/>
<reference evidence="1" key="1">
    <citation type="journal article" date="2015" name="Nature">
        <title>Complex archaea that bridge the gap between prokaryotes and eukaryotes.</title>
        <authorList>
            <person name="Spang A."/>
            <person name="Saw J.H."/>
            <person name="Jorgensen S.L."/>
            <person name="Zaremba-Niedzwiedzka K."/>
            <person name="Martijn J."/>
            <person name="Lind A.E."/>
            <person name="van Eijk R."/>
            <person name="Schleper C."/>
            <person name="Guy L."/>
            <person name="Ettema T.J."/>
        </authorList>
    </citation>
    <scope>NUCLEOTIDE SEQUENCE</scope>
</reference>
<organism evidence="1">
    <name type="scientific">marine sediment metagenome</name>
    <dbReference type="NCBI Taxonomy" id="412755"/>
    <lineage>
        <taxon>unclassified sequences</taxon>
        <taxon>metagenomes</taxon>
        <taxon>ecological metagenomes</taxon>
    </lineage>
</organism>
<gene>
    <name evidence="1" type="ORF">LCGC14_2993830</name>
</gene>
<comment type="caution">
    <text evidence="1">The sequence shown here is derived from an EMBL/GenBank/DDBJ whole genome shotgun (WGS) entry which is preliminary data.</text>
</comment>
<dbReference type="AlphaFoldDB" id="A0A0F8X324"/>
<accession>A0A0F8X324</accession>
<sequence>MKIENTTNRCELVFLVMPIPSDLVENLEEATRYIKLIKEALTNNGGVIEMGSSVTGSAMTKNKLFDATDPASGKSGLQITIDLSLFTPEQLQKVLWTLHFDGVFEIDFKKNILLTQNIINEIKSPFIHLYTTIYNTLKSYSQDFYTSTTRTDFSVSFYKPSLSGMSKMSALSNQLSGELGSNKIDKIDFTNEEEFRRQIAAITFYMVKYLATINVKQGFSGSQTSVLFANLLKVLDEEYMKQNFYGDNIGGTLLNSANDNAWLGSDCFEDLPYEFAQGFSLSALYPIWLFTNA</sequence>
<dbReference type="EMBL" id="LAZR01061492">
    <property type="protein sequence ID" value="KKK63482.1"/>
    <property type="molecule type" value="Genomic_DNA"/>
</dbReference>
<evidence type="ECO:0000313" key="1">
    <source>
        <dbReference type="EMBL" id="KKK63482.1"/>
    </source>
</evidence>